<dbReference type="GO" id="GO:0005506">
    <property type="term" value="F:iron ion binding"/>
    <property type="evidence" value="ECO:0007669"/>
    <property type="project" value="InterPro"/>
</dbReference>
<keyword evidence="12 13" id="KW-0472">Membrane</keyword>
<dbReference type="GO" id="GO:0016712">
    <property type="term" value="F:oxidoreductase activity, acting on paired donors, with incorporation or reduction of molecular oxygen, reduced flavin or flavoprotein as one donor, and incorporation of one atom of oxygen"/>
    <property type="evidence" value="ECO:0007669"/>
    <property type="project" value="TreeGrafter"/>
</dbReference>
<dbReference type="GO" id="GO:0006082">
    <property type="term" value="P:organic acid metabolic process"/>
    <property type="evidence" value="ECO:0007669"/>
    <property type="project" value="TreeGrafter"/>
</dbReference>
<evidence type="ECO:0000256" key="2">
    <source>
        <dbReference type="ARBA" id="ARBA00004174"/>
    </source>
</evidence>
<comment type="subcellular location">
    <subcellularLocation>
        <location evidence="3">Endoplasmic reticulum membrane</location>
        <topology evidence="3">Peripheral membrane protein</topology>
    </subcellularLocation>
    <subcellularLocation>
        <location evidence="2">Microsome membrane</location>
        <topology evidence="2">Peripheral membrane protein</topology>
    </subcellularLocation>
</comment>
<reference evidence="14" key="3">
    <citation type="submission" date="2025-09" db="UniProtKB">
        <authorList>
            <consortium name="Ensembl"/>
        </authorList>
    </citation>
    <scope>IDENTIFICATION</scope>
</reference>
<sequence>MALVGAFIVVLLALPTAVLLAVVLLLPLLLLYRPSAASSSEELCKEPPGPKPLPLVGNLLQLDLQRPYRSLYELSKKYGSVFTVYLGPKKVVVLAGYEAVKAAVVGYERRDFPWFKDLNPLRHGEIFLCNVTICLTEFAYVCALKNYGLPRCFLEEIILRESDHLEDMFIQHEGNPFDTTDHVNYAVSNVVAAIVYRGRLEYEDPRFKNVMSRVTQMTSFAGCATVQFYNMFPRMLRWIKNLQAIIKANENDARFMKDFLMHLKETLSMARWRGLLDAFLIRQQEELEEGNPDGLYSDEKLVPFVGNLFATGTNTSATLRWAFLFMAKYPQIQDQVQEELDRVLGRAYVSMEDRRKLPFTNAVVHETQRMVNIVPMAVPYQACRNGIFKGYVIERGTTVFSLLTSALYDESEWETPHTFNPAHFLNEEGRFIQRRAFVAFSKGCKVDLSENLGILELFLFFTSHLQRFRFTAPPGVSEDDLDLTPADGVTSSPPPHQLCAIDRWR</sequence>
<evidence type="ECO:0000256" key="4">
    <source>
        <dbReference type="ARBA" id="ARBA00010617"/>
    </source>
</evidence>
<evidence type="ECO:0000256" key="12">
    <source>
        <dbReference type="ARBA" id="ARBA00023136"/>
    </source>
</evidence>
<keyword evidence="10" id="KW-0408">Iron</keyword>
<feature type="transmembrane region" description="Helical" evidence="13">
    <location>
        <begin position="6"/>
        <end position="32"/>
    </location>
</feature>
<comment type="similarity">
    <text evidence="4">Belongs to the cytochrome P450 family.</text>
</comment>
<evidence type="ECO:0000313" key="14">
    <source>
        <dbReference type="Ensembl" id="ENSAPEP00000006276.1"/>
    </source>
</evidence>
<evidence type="ECO:0000256" key="11">
    <source>
        <dbReference type="ARBA" id="ARBA00023033"/>
    </source>
</evidence>
<evidence type="ECO:0000256" key="9">
    <source>
        <dbReference type="ARBA" id="ARBA00023002"/>
    </source>
</evidence>
<protein>
    <submittedName>
        <fullName evidence="14">Uncharacterized protein</fullName>
    </submittedName>
</protein>
<dbReference type="OMA" id="QMTSFAG"/>
<keyword evidence="13" id="KW-0812">Transmembrane</keyword>
<organism evidence="14 15">
    <name type="scientific">Amphiprion percula</name>
    <name type="common">Orange clownfish</name>
    <name type="synonym">Lutjanus percula</name>
    <dbReference type="NCBI Taxonomy" id="161767"/>
    <lineage>
        <taxon>Eukaryota</taxon>
        <taxon>Metazoa</taxon>
        <taxon>Chordata</taxon>
        <taxon>Craniata</taxon>
        <taxon>Vertebrata</taxon>
        <taxon>Euteleostomi</taxon>
        <taxon>Actinopterygii</taxon>
        <taxon>Neopterygii</taxon>
        <taxon>Teleostei</taxon>
        <taxon>Neoteleostei</taxon>
        <taxon>Acanthomorphata</taxon>
        <taxon>Ovalentaria</taxon>
        <taxon>Pomacentridae</taxon>
        <taxon>Amphiprion</taxon>
    </lineage>
</organism>
<dbReference type="InterPro" id="IPR001128">
    <property type="entry name" value="Cyt_P450"/>
</dbReference>
<evidence type="ECO:0000313" key="15">
    <source>
        <dbReference type="Proteomes" id="UP000265080"/>
    </source>
</evidence>
<dbReference type="PANTHER" id="PTHR24300:SF319">
    <property type="entry name" value="CYTOCHROME P450, FAMILY 2, SUBFAMILY AC, POLYPEPTIDE 1"/>
    <property type="match status" value="1"/>
</dbReference>
<keyword evidence="8" id="KW-0492">Microsome</keyword>
<evidence type="ECO:0000256" key="8">
    <source>
        <dbReference type="ARBA" id="ARBA00022848"/>
    </source>
</evidence>
<keyword evidence="11" id="KW-0503">Monooxygenase</keyword>
<dbReference type="GO" id="GO:0020037">
    <property type="term" value="F:heme binding"/>
    <property type="evidence" value="ECO:0007669"/>
    <property type="project" value="InterPro"/>
</dbReference>
<name>A0A3P8S1Z4_AMPPE</name>
<comment type="cofactor">
    <cofactor evidence="1">
        <name>heme</name>
        <dbReference type="ChEBI" id="CHEBI:30413"/>
    </cofactor>
</comment>
<dbReference type="PANTHER" id="PTHR24300">
    <property type="entry name" value="CYTOCHROME P450 508A4-RELATED"/>
    <property type="match status" value="1"/>
</dbReference>
<proteinExistence type="inferred from homology"/>
<evidence type="ECO:0000256" key="5">
    <source>
        <dbReference type="ARBA" id="ARBA00022617"/>
    </source>
</evidence>
<dbReference type="GO" id="GO:0005789">
    <property type="term" value="C:endoplasmic reticulum membrane"/>
    <property type="evidence" value="ECO:0007669"/>
    <property type="project" value="UniProtKB-SubCell"/>
</dbReference>
<reference evidence="14" key="2">
    <citation type="submission" date="2025-08" db="UniProtKB">
        <authorList>
            <consortium name="Ensembl"/>
        </authorList>
    </citation>
    <scope>IDENTIFICATION</scope>
</reference>
<dbReference type="FunFam" id="1.10.630.10:FF:000238">
    <property type="entry name" value="Cytochrome P450 2A6"/>
    <property type="match status" value="1"/>
</dbReference>
<dbReference type="GO" id="GO:0006805">
    <property type="term" value="P:xenobiotic metabolic process"/>
    <property type="evidence" value="ECO:0007669"/>
    <property type="project" value="TreeGrafter"/>
</dbReference>
<evidence type="ECO:0000256" key="1">
    <source>
        <dbReference type="ARBA" id="ARBA00001971"/>
    </source>
</evidence>
<dbReference type="STRING" id="161767.ENSAPEP00000006276"/>
<dbReference type="GeneTree" id="ENSGT00940000162649"/>
<evidence type="ECO:0000256" key="7">
    <source>
        <dbReference type="ARBA" id="ARBA00022824"/>
    </source>
</evidence>
<dbReference type="Pfam" id="PF00067">
    <property type="entry name" value="p450"/>
    <property type="match status" value="1"/>
</dbReference>
<dbReference type="SUPFAM" id="SSF48264">
    <property type="entry name" value="Cytochrome P450"/>
    <property type="match status" value="1"/>
</dbReference>
<reference evidence="14 15" key="1">
    <citation type="submission" date="2018-03" db="EMBL/GenBank/DDBJ databases">
        <title>Finding Nemo's genes: A chromosome-scale reference assembly of the genome of the orange clownfish Amphiprion percula.</title>
        <authorList>
            <person name="Lehmann R."/>
        </authorList>
    </citation>
    <scope>NUCLEOTIDE SEQUENCE</scope>
</reference>
<keyword evidence="5" id="KW-0349">Heme</keyword>
<dbReference type="InterPro" id="IPR050182">
    <property type="entry name" value="Cytochrome_P450_fam2"/>
</dbReference>
<dbReference type="InterPro" id="IPR002401">
    <property type="entry name" value="Cyt_P450_E_grp-I"/>
</dbReference>
<dbReference type="InterPro" id="IPR036396">
    <property type="entry name" value="Cyt_P450_sf"/>
</dbReference>
<dbReference type="PRINTS" id="PR00463">
    <property type="entry name" value="EP450I"/>
</dbReference>
<keyword evidence="15" id="KW-1185">Reference proteome</keyword>
<dbReference type="Proteomes" id="UP000265080">
    <property type="component" value="Chromosome 4"/>
</dbReference>
<accession>A0A3P8S1Z4</accession>
<dbReference type="AlphaFoldDB" id="A0A3P8S1Z4"/>
<evidence type="ECO:0000256" key="3">
    <source>
        <dbReference type="ARBA" id="ARBA00004406"/>
    </source>
</evidence>
<evidence type="ECO:0000256" key="13">
    <source>
        <dbReference type="SAM" id="Phobius"/>
    </source>
</evidence>
<evidence type="ECO:0000256" key="6">
    <source>
        <dbReference type="ARBA" id="ARBA00022723"/>
    </source>
</evidence>
<keyword evidence="6" id="KW-0479">Metal-binding</keyword>
<keyword evidence="13" id="KW-1133">Transmembrane helix</keyword>
<dbReference type="Ensembl" id="ENSAPET00000006444.1">
    <property type="protein sequence ID" value="ENSAPEP00000006276.1"/>
    <property type="gene ID" value="ENSAPEG00000004069.1"/>
</dbReference>
<dbReference type="Gene3D" id="1.10.630.10">
    <property type="entry name" value="Cytochrome P450"/>
    <property type="match status" value="1"/>
</dbReference>
<keyword evidence="9" id="KW-0560">Oxidoreductase</keyword>
<keyword evidence="7" id="KW-0256">Endoplasmic reticulum</keyword>
<evidence type="ECO:0000256" key="10">
    <source>
        <dbReference type="ARBA" id="ARBA00023004"/>
    </source>
</evidence>